<dbReference type="RefSeq" id="WP_203822102.1">
    <property type="nucleotide sequence ID" value="NZ_BAAABP010000034.1"/>
</dbReference>
<name>A0A919MHE8_9ACTN</name>
<gene>
    <name evidence="2" type="ORF">Afe05nite_75930</name>
</gene>
<feature type="transmembrane region" description="Helical" evidence="1">
    <location>
        <begin position="106"/>
        <end position="125"/>
    </location>
</feature>
<reference evidence="2" key="1">
    <citation type="submission" date="2021-01" db="EMBL/GenBank/DDBJ databases">
        <title>Whole genome shotgun sequence of Actinoplanes ferrugineus NBRC 15555.</title>
        <authorList>
            <person name="Komaki H."/>
            <person name="Tamura T."/>
        </authorList>
    </citation>
    <scope>NUCLEOTIDE SEQUENCE</scope>
    <source>
        <strain evidence="2">NBRC 15555</strain>
    </source>
</reference>
<dbReference type="AlphaFoldDB" id="A0A919MHE8"/>
<keyword evidence="1" id="KW-0812">Transmembrane</keyword>
<proteinExistence type="predicted"/>
<sequence>MPEPRPQIVEIGASVLAIVGVLSAGRVLYGVVVNLGQENWTAGARTVFLVLNSVVLIFSIFILVLADQVRRGRMWAWITSFPILISTMLVGSLMTLVTALSGQIPFAGVAILAAAVTALLTLSVPRATRDWFTRKPAPAVPHWAQGYPAAQGYPPA</sequence>
<feature type="transmembrane region" description="Helical" evidence="1">
    <location>
        <begin position="77"/>
        <end position="100"/>
    </location>
</feature>
<dbReference type="Proteomes" id="UP000598174">
    <property type="component" value="Unassembled WGS sequence"/>
</dbReference>
<organism evidence="2 3">
    <name type="scientific">Paractinoplanes ferrugineus</name>
    <dbReference type="NCBI Taxonomy" id="113564"/>
    <lineage>
        <taxon>Bacteria</taxon>
        <taxon>Bacillati</taxon>
        <taxon>Actinomycetota</taxon>
        <taxon>Actinomycetes</taxon>
        <taxon>Micromonosporales</taxon>
        <taxon>Micromonosporaceae</taxon>
        <taxon>Paractinoplanes</taxon>
    </lineage>
</organism>
<evidence type="ECO:0000313" key="3">
    <source>
        <dbReference type="Proteomes" id="UP000598174"/>
    </source>
</evidence>
<keyword evidence="1" id="KW-1133">Transmembrane helix</keyword>
<comment type="caution">
    <text evidence="2">The sequence shown here is derived from an EMBL/GenBank/DDBJ whole genome shotgun (WGS) entry which is preliminary data.</text>
</comment>
<evidence type="ECO:0000256" key="1">
    <source>
        <dbReference type="SAM" id="Phobius"/>
    </source>
</evidence>
<keyword evidence="1" id="KW-0472">Membrane</keyword>
<feature type="transmembrane region" description="Helical" evidence="1">
    <location>
        <begin position="12"/>
        <end position="32"/>
    </location>
</feature>
<accession>A0A919MHE8</accession>
<protein>
    <submittedName>
        <fullName evidence="2">Uncharacterized protein</fullName>
    </submittedName>
</protein>
<evidence type="ECO:0000313" key="2">
    <source>
        <dbReference type="EMBL" id="GIE15753.1"/>
    </source>
</evidence>
<feature type="transmembrane region" description="Helical" evidence="1">
    <location>
        <begin position="44"/>
        <end position="65"/>
    </location>
</feature>
<keyword evidence="3" id="KW-1185">Reference proteome</keyword>
<dbReference type="EMBL" id="BOMM01000071">
    <property type="protein sequence ID" value="GIE15753.1"/>
    <property type="molecule type" value="Genomic_DNA"/>
</dbReference>